<sequence length="519" mass="56744">MIGPMSHFDPTGNMPGSGYDPSQHQHLYSGPSAGQFISPMNLSGRPLRYQQNYTTHQQPPSTDFSNSTSSVYMPNGYTSGVAGSTYGQNHYSTSYQLNHYSHNLPAPSIVNYPNQYSGDYDSGSNFLSHPTYNTTNSNTTVESNLNYPIRATGFSTHHPQQESQQLLQGPPHQEQQTFSPTFSPPIANNVSPPPYITHNNSSAATVRGGGYASTTPRAQNTPPAPPTGPKPEVYEWMKQSRGPSQNGRKKQQKVKREIAEAERISPVEDVYAFKGDLSAAAPPIATVHQVASSHDGSDDGTGSDDMGDYNGDGHGSGSHGASGNKRARTAYTSAQLVELEKEFHFSKYLCRPRRIEMANQLILSERQIKIWFQNRRMKHKKESKIKGIPYSPTGTSQMMGNSGCNSSSYDMPQHQHKCGGSTATKCGSSLDCSSNLSPTEQHFRSPGVIQQQNGGQQQQQSFMGRDSESVRGLVELTDQLTGDPAQLQEIQVIKTAKGTQEKNSGKRSIPKSDCEADER</sequence>
<dbReference type="SMART" id="SM00389">
    <property type="entry name" value="HOX"/>
    <property type="match status" value="1"/>
</dbReference>
<keyword evidence="5 8" id="KW-0238">DNA-binding</keyword>
<organism evidence="12">
    <name type="scientific">Hypsibius dujardini</name>
    <name type="common">Water bear</name>
    <name type="synonym">Macrobiotus dujardini</name>
    <dbReference type="NCBI Taxonomy" id="232323"/>
    <lineage>
        <taxon>Eukaryota</taxon>
        <taxon>Metazoa</taxon>
        <taxon>Ecdysozoa</taxon>
        <taxon>Tardigrada</taxon>
        <taxon>Eutardigrada</taxon>
        <taxon>Parachela</taxon>
        <taxon>Hypsibioidea</taxon>
        <taxon>Hypsibiidae</taxon>
        <taxon>Hypsibius</taxon>
    </lineage>
</organism>
<dbReference type="SUPFAM" id="SSF46689">
    <property type="entry name" value="Homeodomain-like"/>
    <property type="match status" value="1"/>
</dbReference>
<evidence type="ECO:0000256" key="8">
    <source>
        <dbReference type="PROSITE-ProRule" id="PRU00108"/>
    </source>
</evidence>
<dbReference type="InterPro" id="IPR020479">
    <property type="entry name" value="HD_metazoa"/>
</dbReference>
<evidence type="ECO:0000256" key="4">
    <source>
        <dbReference type="ARBA" id="ARBA00022473"/>
    </source>
</evidence>
<dbReference type="PANTHER" id="PTHR45664">
    <property type="entry name" value="PROTEIN ZERKNUELLT 1-RELATED"/>
    <property type="match status" value="1"/>
</dbReference>
<dbReference type="InterPro" id="IPR009057">
    <property type="entry name" value="Homeodomain-like_sf"/>
</dbReference>
<evidence type="ECO:0000313" key="12">
    <source>
        <dbReference type="EMBL" id="ALT32075.1"/>
    </source>
</evidence>
<dbReference type="GO" id="GO:0009952">
    <property type="term" value="P:anterior/posterior pattern specification"/>
    <property type="evidence" value="ECO:0007669"/>
    <property type="project" value="TreeGrafter"/>
</dbReference>
<feature type="compositionally biased region" description="Gly residues" evidence="10">
    <location>
        <begin position="310"/>
        <end position="320"/>
    </location>
</feature>
<feature type="compositionally biased region" description="Polar residues" evidence="10">
    <location>
        <begin position="212"/>
        <end position="221"/>
    </location>
</feature>
<feature type="region of interest" description="Disordered" evidence="10">
    <location>
        <begin position="447"/>
        <end position="468"/>
    </location>
</feature>
<feature type="compositionally biased region" description="Basic and acidic residues" evidence="10">
    <location>
        <begin position="499"/>
        <end position="519"/>
    </location>
</feature>
<dbReference type="CDD" id="cd00086">
    <property type="entry name" value="homeodomain"/>
    <property type="match status" value="1"/>
</dbReference>
<comment type="function">
    <text evidence="1">Sequence-specific transcription factor which is part of a developmental regulatory system that provides cells with specific positional identities on the anterior-posterior axis.</text>
</comment>
<feature type="region of interest" description="Disordered" evidence="10">
    <location>
        <begin position="288"/>
        <end position="327"/>
    </location>
</feature>
<feature type="DNA-binding region" description="Homeobox" evidence="8">
    <location>
        <begin position="324"/>
        <end position="383"/>
    </location>
</feature>
<dbReference type="PROSITE" id="PS50071">
    <property type="entry name" value="HOMEOBOX_2"/>
    <property type="match status" value="1"/>
</dbReference>
<dbReference type="EMBL" id="KT991391">
    <property type="protein sequence ID" value="ALT32048.1"/>
    <property type="molecule type" value="mRNA"/>
</dbReference>
<name>A0A0U3ALI1_HYPDU</name>
<evidence type="ECO:0000256" key="2">
    <source>
        <dbReference type="ARBA" id="ARBA00004123"/>
    </source>
</evidence>
<dbReference type="Pfam" id="PF00046">
    <property type="entry name" value="Homeodomain"/>
    <property type="match status" value="1"/>
</dbReference>
<comment type="similarity">
    <text evidence="3">Belongs to the Antp homeobox family.</text>
</comment>
<evidence type="ECO:0000256" key="1">
    <source>
        <dbReference type="ARBA" id="ARBA00003263"/>
    </source>
</evidence>
<keyword evidence="7 8" id="KW-0539">Nucleus</keyword>
<dbReference type="PRINTS" id="PR00024">
    <property type="entry name" value="HOMEOBOX"/>
</dbReference>
<feature type="compositionally biased region" description="Low complexity" evidence="10">
    <location>
        <begin position="450"/>
        <end position="460"/>
    </location>
</feature>
<feature type="region of interest" description="Disordered" evidence="10">
    <location>
        <begin position="496"/>
        <end position="519"/>
    </location>
</feature>
<dbReference type="GO" id="GO:0000978">
    <property type="term" value="F:RNA polymerase II cis-regulatory region sequence-specific DNA binding"/>
    <property type="evidence" value="ECO:0007669"/>
    <property type="project" value="TreeGrafter"/>
</dbReference>
<evidence type="ECO:0000256" key="7">
    <source>
        <dbReference type="ARBA" id="ARBA00023242"/>
    </source>
</evidence>
<feature type="compositionally biased region" description="Polar residues" evidence="10">
    <location>
        <begin position="153"/>
        <end position="190"/>
    </location>
</feature>
<comment type="subcellular location">
    <subcellularLocation>
        <location evidence="2 8 9">Nucleus</location>
    </subcellularLocation>
</comment>
<dbReference type="AlphaFoldDB" id="A0A0U3ALI1"/>
<feature type="region of interest" description="Disordered" evidence="10">
    <location>
        <begin position="1"/>
        <end position="43"/>
    </location>
</feature>
<evidence type="ECO:0000256" key="3">
    <source>
        <dbReference type="ARBA" id="ARBA00009107"/>
    </source>
</evidence>
<dbReference type="GO" id="GO:0005634">
    <property type="term" value="C:nucleus"/>
    <property type="evidence" value="ECO:0007669"/>
    <property type="project" value="UniProtKB-SubCell"/>
</dbReference>
<dbReference type="EMBL" id="KT991409">
    <property type="protein sequence ID" value="ALT32075.1"/>
    <property type="molecule type" value="Genomic_DNA"/>
</dbReference>
<reference evidence="12" key="1">
    <citation type="journal article" date="2016" name="Curr. Biol.">
        <title>The Compact Body Plan of Tardigrades Evolved by the Loss of a Large Body Region.</title>
        <authorList>
            <person name="Smith F.W."/>
            <person name="Boothby T.C."/>
            <person name="Giovannini I."/>
            <person name="Rebecchi L."/>
            <person name="Jockusch E.L."/>
            <person name="Goldstein B."/>
        </authorList>
    </citation>
    <scope>NUCLEOTIDE SEQUENCE</scope>
</reference>
<evidence type="ECO:0000256" key="6">
    <source>
        <dbReference type="ARBA" id="ARBA00023155"/>
    </source>
</evidence>
<dbReference type="GO" id="GO:0000981">
    <property type="term" value="F:DNA-binding transcription factor activity, RNA polymerase II-specific"/>
    <property type="evidence" value="ECO:0007669"/>
    <property type="project" value="InterPro"/>
</dbReference>
<protein>
    <submittedName>
        <fullName evidence="12">Hox3</fullName>
    </submittedName>
</protein>
<dbReference type="FunFam" id="1.10.10.60:FF:000176">
    <property type="entry name" value="pancreas/duodenum homeobox protein 1"/>
    <property type="match status" value="1"/>
</dbReference>
<dbReference type="PANTHER" id="PTHR45664:SF11">
    <property type="entry name" value="HOMEOBOX PROTEIN HOX-B3"/>
    <property type="match status" value="1"/>
</dbReference>
<dbReference type="Gene3D" id="1.10.10.60">
    <property type="entry name" value="Homeodomain-like"/>
    <property type="match status" value="1"/>
</dbReference>
<keyword evidence="6 8" id="KW-0371">Homeobox</keyword>
<dbReference type="PROSITE" id="PS00027">
    <property type="entry name" value="HOMEOBOX_1"/>
    <property type="match status" value="1"/>
</dbReference>
<dbReference type="InterPro" id="IPR001356">
    <property type="entry name" value="HD"/>
</dbReference>
<evidence type="ECO:0000256" key="9">
    <source>
        <dbReference type="RuleBase" id="RU000682"/>
    </source>
</evidence>
<dbReference type="GO" id="GO:0048513">
    <property type="term" value="P:animal organ development"/>
    <property type="evidence" value="ECO:0007669"/>
    <property type="project" value="UniProtKB-ARBA"/>
</dbReference>
<feature type="domain" description="Homeobox" evidence="11">
    <location>
        <begin position="322"/>
        <end position="382"/>
    </location>
</feature>
<dbReference type="InterPro" id="IPR017970">
    <property type="entry name" value="Homeobox_CS"/>
</dbReference>
<evidence type="ECO:0000259" key="11">
    <source>
        <dbReference type="PROSITE" id="PS50071"/>
    </source>
</evidence>
<feature type="region of interest" description="Disordered" evidence="10">
    <location>
        <begin position="151"/>
        <end position="260"/>
    </location>
</feature>
<evidence type="ECO:0000256" key="10">
    <source>
        <dbReference type="SAM" id="MobiDB-lite"/>
    </source>
</evidence>
<proteinExistence type="evidence at transcript level"/>
<evidence type="ECO:0000256" key="5">
    <source>
        <dbReference type="ARBA" id="ARBA00023125"/>
    </source>
</evidence>
<accession>A0A0U3ALI1</accession>
<keyword evidence="4" id="KW-0217">Developmental protein</keyword>